<dbReference type="InterPro" id="IPR011042">
    <property type="entry name" value="6-blade_b-propeller_TolB-like"/>
</dbReference>
<name>A0A7D9KVA3_PARCT</name>
<dbReference type="InterPro" id="IPR050952">
    <property type="entry name" value="TRIM-NHL_E3_ligases"/>
</dbReference>
<comment type="caution">
    <text evidence="1">The sequence shown here is derived from an EMBL/GenBank/DDBJ whole genome shotgun (WGS) entry which is preliminary data.</text>
</comment>
<gene>
    <name evidence="1" type="ORF">PACLA_8A073464</name>
</gene>
<dbReference type="OrthoDB" id="10426739at2759"/>
<dbReference type="EMBL" id="CACRXK020011189">
    <property type="protein sequence ID" value="CAB4020932.1"/>
    <property type="molecule type" value="Genomic_DNA"/>
</dbReference>
<protein>
    <submittedName>
        <fullName evidence="1">Uncharacterized protein</fullName>
    </submittedName>
</protein>
<dbReference type="Proteomes" id="UP001152795">
    <property type="component" value="Unassembled WGS sequence"/>
</dbReference>
<dbReference type="GO" id="GO:0000209">
    <property type="term" value="P:protein polyubiquitination"/>
    <property type="evidence" value="ECO:0007669"/>
    <property type="project" value="TreeGrafter"/>
</dbReference>
<evidence type="ECO:0000313" key="1">
    <source>
        <dbReference type="EMBL" id="CAB4020932.1"/>
    </source>
</evidence>
<organism evidence="1 2">
    <name type="scientific">Paramuricea clavata</name>
    <name type="common">Red gorgonian</name>
    <name type="synonym">Violescent sea-whip</name>
    <dbReference type="NCBI Taxonomy" id="317549"/>
    <lineage>
        <taxon>Eukaryota</taxon>
        <taxon>Metazoa</taxon>
        <taxon>Cnidaria</taxon>
        <taxon>Anthozoa</taxon>
        <taxon>Octocorallia</taxon>
        <taxon>Malacalcyonacea</taxon>
        <taxon>Plexauridae</taxon>
        <taxon>Paramuricea</taxon>
    </lineage>
</organism>
<dbReference type="GO" id="GO:0008270">
    <property type="term" value="F:zinc ion binding"/>
    <property type="evidence" value="ECO:0007669"/>
    <property type="project" value="UniProtKB-KW"/>
</dbReference>
<proteinExistence type="predicted"/>
<accession>A0A7D9KVA3</accession>
<dbReference type="GO" id="GO:0043161">
    <property type="term" value="P:proteasome-mediated ubiquitin-dependent protein catabolic process"/>
    <property type="evidence" value="ECO:0007669"/>
    <property type="project" value="TreeGrafter"/>
</dbReference>
<dbReference type="SUPFAM" id="SSF63829">
    <property type="entry name" value="Calcium-dependent phosphotriesterase"/>
    <property type="match status" value="1"/>
</dbReference>
<keyword evidence="2" id="KW-1185">Reference proteome</keyword>
<reference evidence="1" key="1">
    <citation type="submission" date="2020-04" db="EMBL/GenBank/DDBJ databases">
        <authorList>
            <person name="Alioto T."/>
            <person name="Alioto T."/>
            <person name="Gomez Garrido J."/>
        </authorList>
    </citation>
    <scope>NUCLEOTIDE SEQUENCE</scope>
    <source>
        <strain evidence="1">A484AB</strain>
    </source>
</reference>
<sequence>MSSIITAILRSIVDLLCNKARDSAANKLEDEDLSDEKLREIIVKDLADIKSKLDCLSLKDLDSSYSFLKEGVQLLNFALDKSNEDQKASEGPTDDATRVYMNDTDIFNAALSLPQAIQQLKISSDKRFGSAQDCFKASREAATHAFNNKSLSIKDRIMACKLRMAARILESGLEDPEAATTACLLSLEELHGLSAIQEMFAVFLKGGLKSMLKKTERLENIMSVLFINHALYDFSSKYSSKSHYLFTWPGIKLKDRTFHPILSVHEIVTKTSSSEEFVQQLNRVVVDSRIKRASFAVNSRGEIIVLDEEKITVIYSTGESKDVMLPDPTESNVIDLCRMNVAVDSNDNVYAVRRLTKRDKNGSDKKDFVLYAFDENYNIKHVSLLDFLEARRLRFVNIAVDKNQNLIMLTDWNDRVYVCETTGKRKFQFKRDGDGPRSLRISKNNDIMIVSHDCSAVQIYSTEGNLKSTIKVPEGHEARQVAFHHGICKIIVLTYVMNQDSWFLLGCSETGERENSVFLCWGGNSRMKSHPSGPVALAVDESIIFI</sequence>
<dbReference type="PANTHER" id="PTHR24104:SF25">
    <property type="entry name" value="PROTEIN LIN-41"/>
    <property type="match status" value="1"/>
</dbReference>
<dbReference type="GO" id="GO:0061630">
    <property type="term" value="F:ubiquitin protein ligase activity"/>
    <property type="evidence" value="ECO:0007669"/>
    <property type="project" value="TreeGrafter"/>
</dbReference>
<dbReference type="AlphaFoldDB" id="A0A7D9KVA3"/>
<evidence type="ECO:0000313" key="2">
    <source>
        <dbReference type="Proteomes" id="UP001152795"/>
    </source>
</evidence>
<dbReference type="PANTHER" id="PTHR24104">
    <property type="entry name" value="E3 UBIQUITIN-PROTEIN LIGASE NHLRC1-RELATED"/>
    <property type="match status" value="1"/>
</dbReference>
<dbReference type="Gene3D" id="2.120.10.30">
    <property type="entry name" value="TolB, C-terminal domain"/>
    <property type="match status" value="1"/>
</dbReference>